<dbReference type="EMBL" id="QKWP01000166">
    <property type="protein sequence ID" value="RIB25655.1"/>
    <property type="molecule type" value="Genomic_DNA"/>
</dbReference>
<accession>A0A397VSV8</accession>
<name>A0A397VSV8_9GLOM</name>
<dbReference type="OrthoDB" id="6077919at2759"/>
<evidence type="ECO:0008006" key="3">
    <source>
        <dbReference type="Google" id="ProtNLM"/>
    </source>
</evidence>
<dbReference type="AlphaFoldDB" id="A0A397VSV8"/>
<evidence type="ECO:0000313" key="2">
    <source>
        <dbReference type="Proteomes" id="UP000266673"/>
    </source>
</evidence>
<dbReference type="Proteomes" id="UP000266673">
    <property type="component" value="Unassembled WGS sequence"/>
</dbReference>
<organism evidence="1 2">
    <name type="scientific">Gigaspora rosea</name>
    <dbReference type="NCBI Taxonomy" id="44941"/>
    <lineage>
        <taxon>Eukaryota</taxon>
        <taxon>Fungi</taxon>
        <taxon>Fungi incertae sedis</taxon>
        <taxon>Mucoromycota</taxon>
        <taxon>Glomeromycotina</taxon>
        <taxon>Glomeromycetes</taxon>
        <taxon>Diversisporales</taxon>
        <taxon>Gigasporaceae</taxon>
        <taxon>Gigaspora</taxon>
    </lineage>
</organism>
<reference evidence="1 2" key="1">
    <citation type="submission" date="2018-06" db="EMBL/GenBank/DDBJ databases">
        <title>Comparative genomics reveals the genomic features of Rhizophagus irregularis, R. cerebriforme, R. diaphanum and Gigaspora rosea, and their symbiotic lifestyle signature.</title>
        <authorList>
            <person name="Morin E."/>
            <person name="San Clemente H."/>
            <person name="Chen E.C.H."/>
            <person name="De La Providencia I."/>
            <person name="Hainaut M."/>
            <person name="Kuo A."/>
            <person name="Kohler A."/>
            <person name="Murat C."/>
            <person name="Tang N."/>
            <person name="Roy S."/>
            <person name="Loubradou J."/>
            <person name="Henrissat B."/>
            <person name="Grigoriev I.V."/>
            <person name="Corradi N."/>
            <person name="Roux C."/>
            <person name="Martin F.M."/>
        </authorList>
    </citation>
    <scope>NUCLEOTIDE SEQUENCE [LARGE SCALE GENOMIC DNA]</scope>
    <source>
        <strain evidence="1 2">DAOM 194757</strain>
    </source>
</reference>
<proteinExistence type="predicted"/>
<feature type="non-terminal residue" evidence="1">
    <location>
        <position position="84"/>
    </location>
</feature>
<sequence length="84" mass="10169">MSIMTSTSIFPCFLCPKTYDTKKKLQCHERNKKNSKLISFALYWRRGKVKRIFKYDEITFCEDINTSTRITFSWIQKECKENNR</sequence>
<keyword evidence="2" id="KW-1185">Reference proteome</keyword>
<comment type="caution">
    <text evidence="1">The sequence shown here is derived from an EMBL/GenBank/DDBJ whole genome shotgun (WGS) entry which is preliminary data.</text>
</comment>
<evidence type="ECO:0000313" key="1">
    <source>
        <dbReference type="EMBL" id="RIB25655.1"/>
    </source>
</evidence>
<protein>
    <recommendedName>
        <fullName evidence="3">C2H2-type domain-containing protein</fullName>
    </recommendedName>
</protein>
<gene>
    <name evidence="1" type="ORF">C2G38_2066870</name>
</gene>